<dbReference type="EMBL" id="FOQH01000010">
    <property type="protein sequence ID" value="SFI84168.1"/>
    <property type="molecule type" value="Genomic_DNA"/>
</dbReference>
<dbReference type="RefSeq" id="WP_092863080.1">
    <property type="nucleotide sequence ID" value="NZ_FOQH01000010.1"/>
</dbReference>
<sequence>MVSLEAILGDAPAIKPVRITRMQTHAEREAYAAEARAQMDLIDQMPATHRRLIHEHGLVRALHIITGF</sequence>
<name>A0A1I3LHB0_9RHOB</name>
<dbReference type="AlphaFoldDB" id="A0A1I3LHB0"/>
<proteinExistence type="predicted"/>
<protein>
    <submittedName>
        <fullName evidence="1">Uncharacterized protein</fullName>
    </submittedName>
</protein>
<keyword evidence="2" id="KW-1185">Reference proteome</keyword>
<reference evidence="1 2" key="1">
    <citation type="submission" date="2016-10" db="EMBL/GenBank/DDBJ databases">
        <authorList>
            <person name="de Groot N.N."/>
        </authorList>
    </citation>
    <scope>NUCLEOTIDE SEQUENCE [LARGE SCALE GENOMIC DNA]</scope>
    <source>
        <strain evidence="1 2">CGMCC 1.11030</strain>
    </source>
</reference>
<accession>A0A1I3LHB0</accession>
<evidence type="ECO:0000313" key="1">
    <source>
        <dbReference type="EMBL" id="SFI84168.1"/>
    </source>
</evidence>
<gene>
    <name evidence="1" type="ORF">SAMN05216258_11031</name>
</gene>
<evidence type="ECO:0000313" key="2">
    <source>
        <dbReference type="Proteomes" id="UP000199377"/>
    </source>
</evidence>
<dbReference type="Proteomes" id="UP000199377">
    <property type="component" value="Unassembled WGS sequence"/>
</dbReference>
<organism evidence="1 2">
    <name type="scientific">Albimonas pacifica</name>
    <dbReference type="NCBI Taxonomy" id="1114924"/>
    <lineage>
        <taxon>Bacteria</taxon>
        <taxon>Pseudomonadati</taxon>
        <taxon>Pseudomonadota</taxon>
        <taxon>Alphaproteobacteria</taxon>
        <taxon>Rhodobacterales</taxon>
        <taxon>Paracoccaceae</taxon>
        <taxon>Albimonas</taxon>
    </lineage>
</organism>
<dbReference type="STRING" id="1114924.SAMN05216258_11031"/>